<feature type="transmembrane region" description="Helical" evidence="1">
    <location>
        <begin position="6"/>
        <end position="27"/>
    </location>
</feature>
<evidence type="ECO:0000313" key="3">
    <source>
        <dbReference type="Proteomes" id="UP000051861"/>
    </source>
</evidence>
<keyword evidence="1" id="KW-0812">Transmembrane</keyword>
<feature type="transmembrane region" description="Helical" evidence="1">
    <location>
        <begin position="114"/>
        <end position="135"/>
    </location>
</feature>
<dbReference type="EMBL" id="LIZX01000059">
    <property type="protein sequence ID" value="KPJ67961.1"/>
    <property type="molecule type" value="Genomic_DNA"/>
</dbReference>
<protein>
    <submittedName>
        <fullName evidence="2">Uncharacterized protein</fullName>
    </submittedName>
</protein>
<accession>A0A0S7Y119</accession>
<reference evidence="2 3" key="1">
    <citation type="journal article" date="2015" name="Microbiome">
        <title>Genomic resolution of linkages in carbon, nitrogen, and sulfur cycling among widespread estuary sediment bacteria.</title>
        <authorList>
            <person name="Baker B.J."/>
            <person name="Lazar C.S."/>
            <person name="Teske A.P."/>
            <person name="Dick G.J."/>
        </authorList>
    </citation>
    <scope>NUCLEOTIDE SEQUENCE [LARGE SCALE GENOMIC DNA]</scope>
    <source>
        <strain evidence="2">DG_54_3</strain>
    </source>
</reference>
<dbReference type="AlphaFoldDB" id="A0A0S7Y119"/>
<sequence>MAIYLLISGITSLIFGILFLIAPTGFWERIGNFFNKPVLFVESQLRAYNFAAGFIFLILGTWLIFLALEDSQIWFLYVIGAAFVIFGLLYIFTPNWLVRFSNLSGRVIITFDQIAIASRTSLGVVLILAAVYIFFKLFVALR</sequence>
<feature type="transmembrane region" description="Helical" evidence="1">
    <location>
        <begin position="74"/>
        <end position="93"/>
    </location>
</feature>
<evidence type="ECO:0000256" key="1">
    <source>
        <dbReference type="SAM" id="Phobius"/>
    </source>
</evidence>
<feature type="transmembrane region" description="Helical" evidence="1">
    <location>
        <begin position="47"/>
        <end position="68"/>
    </location>
</feature>
<proteinExistence type="predicted"/>
<organism evidence="2 3">
    <name type="scientific">candidate division WOR-1 bacterium DG_54_3</name>
    <dbReference type="NCBI Taxonomy" id="1703775"/>
    <lineage>
        <taxon>Bacteria</taxon>
        <taxon>Bacillati</taxon>
        <taxon>Saganbacteria</taxon>
    </lineage>
</organism>
<evidence type="ECO:0000313" key="2">
    <source>
        <dbReference type="EMBL" id="KPJ67961.1"/>
    </source>
</evidence>
<name>A0A0S7Y119_UNCSA</name>
<dbReference type="Proteomes" id="UP000051861">
    <property type="component" value="Unassembled WGS sequence"/>
</dbReference>
<keyword evidence="1" id="KW-0472">Membrane</keyword>
<keyword evidence="1" id="KW-1133">Transmembrane helix</keyword>
<gene>
    <name evidence="2" type="ORF">AMJ44_07015</name>
</gene>
<comment type="caution">
    <text evidence="2">The sequence shown here is derived from an EMBL/GenBank/DDBJ whole genome shotgun (WGS) entry which is preliminary data.</text>
</comment>